<dbReference type="GO" id="GO:0016810">
    <property type="term" value="F:hydrolase activity, acting on carbon-nitrogen (but not peptide) bonds"/>
    <property type="evidence" value="ECO:0007669"/>
    <property type="project" value="InterPro"/>
</dbReference>
<gene>
    <name evidence="3" type="ordered locus">Hhal_1517</name>
</gene>
<dbReference type="EMBL" id="CP000544">
    <property type="protein sequence ID" value="ABM62284.1"/>
    <property type="molecule type" value="Genomic_DNA"/>
</dbReference>
<dbReference type="eggNOG" id="COG0726">
    <property type="taxonomic scope" value="Bacteria"/>
</dbReference>
<reference evidence="3 4" key="2">
    <citation type="journal article" date="2013" name="Stand. Genomic Sci.">
        <title>Complete genome sequence of Halorhodospira halophila SL1.</title>
        <authorList>
            <person name="Challacombe J.F."/>
            <person name="Majid S."/>
            <person name="Deole R."/>
            <person name="Brettin T.S."/>
            <person name="Bruce D."/>
            <person name="Delano S.F."/>
            <person name="Detter J.C."/>
            <person name="Gleasner C.D."/>
            <person name="Han C.S."/>
            <person name="Misra M."/>
            <person name="Reitenga K.G."/>
            <person name="Mikhailova N."/>
            <person name="Woyke T."/>
            <person name="Pitluck S."/>
            <person name="Nolan M."/>
            <person name="Land M.L."/>
            <person name="Saunders E."/>
            <person name="Tapia R."/>
            <person name="Lapidus A."/>
            <person name="Ivanova N."/>
            <person name="Hoff W.D."/>
        </authorList>
    </citation>
    <scope>NUCLEOTIDE SEQUENCE [LARGE SCALE GENOMIC DNA]</scope>
    <source>
        <strain evidence="4">DSM 244 / SL1</strain>
    </source>
</reference>
<dbReference type="InterPro" id="IPR022560">
    <property type="entry name" value="DUF3473"/>
</dbReference>
<dbReference type="GO" id="GO:0005975">
    <property type="term" value="P:carbohydrate metabolic process"/>
    <property type="evidence" value="ECO:0007669"/>
    <property type="project" value="InterPro"/>
</dbReference>
<dbReference type="AlphaFoldDB" id="A1WX72"/>
<reference evidence="4" key="1">
    <citation type="submission" date="2006-12" db="EMBL/GenBank/DDBJ databases">
        <title>Complete sequence of Halorhodospira halophila SL1.</title>
        <authorList>
            <consortium name="US DOE Joint Genome Institute"/>
            <person name="Copeland A."/>
            <person name="Lucas S."/>
            <person name="Lapidus A."/>
            <person name="Barry K."/>
            <person name="Detter J.C."/>
            <person name="Glavina del Rio T."/>
            <person name="Hammon N."/>
            <person name="Israni S."/>
            <person name="Dalin E."/>
            <person name="Tice H."/>
            <person name="Pitluck S."/>
            <person name="Saunders E."/>
            <person name="Brettin T."/>
            <person name="Bruce D."/>
            <person name="Han C."/>
            <person name="Tapia R."/>
            <person name="Schmutz J."/>
            <person name="Larimer F."/>
            <person name="Land M."/>
            <person name="Hauser L."/>
            <person name="Kyrpides N."/>
            <person name="Mikhailova N."/>
            <person name="Hoff W."/>
            <person name="Richardson P."/>
        </authorList>
    </citation>
    <scope>NUCLEOTIDE SEQUENCE [LARGE SCALE GENOMIC DNA]</scope>
    <source>
        <strain evidence="4">DSM 244 / SL1</strain>
    </source>
</reference>
<dbReference type="SUPFAM" id="SSF88713">
    <property type="entry name" value="Glycoside hydrolase/deacetylase"/>
    <property type="match status" value="1"/>
</dbReference>
<feature type="domain" description="NodB homology" evidence="1">
    <location>
        <begin position="43"/>
        <end position="150"/>
    </location>
</feature>
<dbReference type="InterPro" id="IPR011330">
    <property type="entry name" value="Glyco_hydro/deAcase_b/a-brl"/>
</dbReference>
<organism evidence="3 4">
    <name type="scientific">Halorhodospira halophila (strain DSM 244 / SL1)</name>
    <name type="common">Ectothiorhodospira halophila (strain DSM 244 / SL1)</name>
    <dbReference type="NCBI Taxonomy" id="349124"/>
    <lineage>
        <taxon>Bacteria</taxon>
        <taxon>Pseudomonadati</taxon>
        <taxon>Pseudomonadota</taxon>
        <taxon>Gammaproteobacteria</taxon>
        <taxon>Chromatiales</taxon>
        <taxon>Ectothiorhodospiraceae</taxon>
        <taxon>Halorhodospira</taxon>
    </lineage>
</organism>
<keyword evidence="4" id="KW-1185">Reference proteome</keyword>
<dbReference type="NCBIfam" id="TIGR03006">
    <property type="entry name" value="pepcterm_polyde"/>
    <property type="match status" value="1"/>
</dbReference>
<dbReference type="OrthoDB" id="9784220at2"/>
<dbReference type="Proteomes" id="UP000000647">
    <property type="component" value="Chromosome"/>
</dbReference>
<dbReference type="InterPro" id="IPR014344">
    <property type="entry name" value="XrtA_polysacc_deacetyl"/>
</dbReference>
<dbReference type="Gene3D" id="3.20.20.370">
    <property type="entry name" value="Glycoside hydrolase/deacetylase"/>
    <property type="match status" value="1"/>
</dbReference>
<dbReference type="KEGG" id="hha:Hhal_1517"/>
<dbReference type="InterPro" id="IPR002509">
    <property type="entry name" value="NODB_dom"/>
</dbReference>
<feature type="domain" description="DUF3473" evidence="2">
    <location>
        <begin position="152"/>
        <end position="280"/>
    </location>
</feature>
<dbReference type="PANTHER" id="PTHR47561:SF1">
    <property type="entry name" value="POLYSACCHARIDE DEACETYLASE FAMILY PROTEIN (AFU_ORTHOLOGUE AFUA_6G05030)"/>
    <property type="match status" value="1"/>
</dbReference>
<dbReference type="PANTHER" id="PTHR47561">
    <property type="entry name" value="POLYSACCHARIDE DEACETYLASE FAMILY PROTEIN (AFU_ORTHOLOGUE AFUA_6G05030)"/>
    <property type="match status" value="1"/>
</dbReference>
<evidence type="ECO:0000313" key="3">
    <source>
        <dbReference type="EMBL" id="ABM62284.1"/>
    </source>
</evidence>
<protein>
    <submittedName>
        <fullName evidence="3">Polysaccharide deacetylase</fullName>
    </submittedName>
</protein>
<name>A1WX72_HALHL</name>
<dbReference type="Pfam" id="PF11959">
    <property type="entry name" value="DUF3473"/>
    <property type="match status" value="1"/>
</dbReference>
<dbReference type="RefSeq" id="WP_011814306.1">
    <property type="nucleotide sequence ID" value="NC_008789.1"/>
</dbReference>
<dbReference type="HOGENOM" id="CLU_066872_0_0_6"/>
<dbReference type="Pfam" id="PF01522">
    <property type="entry name" value="Polysacc_deac_1"/>
    <property type="match status" value="1"/>
</dbReference>
<evidence type="ECO:0000259" key="2">
    <source>
        <dbReference type="Pfam" id="PF11959"/>
    </source>
</evidence>
<evidence type="ECO:0000259" key="1">
    <source>
        <dbReference type="Pfam" id="PF01522"/>
    </source>
</evidence>
<sequence length="301" mass="34278">MEERSWARCNALTVDVEDYFQVLAMAPYVGRDAWERWPCRIEASMDRLLQICADRCVCGTFFTLGWVAKRYPQVVRRIVAAGHELASHGYGHERVWEIGPRAFREDLIRAKGLLEDTGGVPVVGYRAPAFSIGPRTPWAREILQETGHRYSSSVYPVRHDHYGTPEAPRHAHRPDGQGGLLELPPATLRLLGRNLPAGGGGYFRLLPYRVSWAALRWIAQAEGQPAVFYIHPWELDPEQPRVPGIDLRTRVRHYVNLHRTEQRLSRLLQDLDWDRIDRVFAPELAGVSDWQAGQAVSAQAF</sequence>
<accession>A1WX72</accession>
<proteinExistence type="predicted"/>
<dbReference type="InterPro" id="IPR045235">
    <property type="entry name" value="PuuE_HpPgdA-like"/>
</dbReference>
<dbReference type="STRING" id="349124.Hhal_1517"/>
<dbReference type="CDD" id="cd10941">
    <property type="entry name" value="CE4_PuuE_HpPgdA_like_2"/>
    <property type="match status" value="1"/>
</dbReference>
<evidence type="ECO:0000313" key="4">
    <source>
        <dbReference type="Proteomes" id="UP000000647"/>
    </source>
</evidence>